<keyword evidence="2" id="KW-1185">Reference proteome</keyword>
<sequence length="96" mass="10820">MNDVKDSMCLQPTNSIHHFRFLVVDRHSIVICHKHTVLLDGHPETRATSGRRVNPFVDGRYQSGEFELTEKPLPLQSGVFDPAGIISLQTSFEFGL</sequence>
<protein>
    <submittedName>
        <fullName evidence="1">Uncharacterized protein</fullName>
    </submittedName>
</protein>
<name>A0A9P3PXI8_LYOSH</name>
<comment type="caution">
    <text evidence="1">The sequence shown here is derived from an EMBL/GenBank/DDBJ whole genome shotgun (WGS) entry which is preliminary data.</text>
</comment>
<accession>A0A9P3PXI8</accession>
<evidence type="ECO:0000313" key="2">
    <source>
        <dbReference type="Proteomes" id="UP001063166"/>
    </source>
</evidence>
<evidence type="ECO:0000313" key="1">
    <source>
        <dbReference type="EMBL" id="GLB44857.1"/>
    </source>
</evidence>
<reference evidence="1" key="1">
    <citation type="submission" date="2022-07" db="EMBL/GenBank/DDBJ databases">
        <title>The genome of Lyophyllum shimeji provides insight into the initial evolution of ectomycorrhizal fungal genome.</title>
        <authorList>
            <person name="Kobayashi Y."/>
            <person name="Shibata T."/>
            <person name="Hirakawa H."/>
            <person name="Shigenobu S."/>
            <person name="Nishiyama T."/>
            <person name="Yamada A."/>
            <person name="Hasebe M."/>
            <person name="Kawaguchi M."/>
        </authorList>
    </citation>
    <scope>NUCLEOTIDE SEQUENCE</scope>
    <source>
        <strain evidence="1">AT787</strain>
    </source>
</reference>
<dbReference type="EMBL" id="BRPK01000018">
    <property type="protein sequence ID" value="GLB44857.1"/>
    <property type="molecule type" value="Genomic_DNA"/>
</dbReference>
<gene>
    <name evidence="1" type="ORF">LshimejAT787_1801940</name>
</gene>
<dbReference type="AlphaFoldDB" id="A0A9P3PXI8"/>
<organism evidence="1 2">
    <name type="scientific">Lyophyllum shimeji</name>
    <name type="common">Hon-shimeji</name>
    <name type="synonym">Tricholoma shimeji</name>
    <dbReference type="NCBI Taxonomy" id="47721"/>
    <lineage>
        <taxon>Eukaryota</taxon>
        <taxon>Fungi</taxon>
        <taxon>Dikarya</taxon>
        <taxon>Basidiomycota</taxon>
        <taxon>Agaricomycotina</taxon>
        <taxon>Agaricomycetes</taxon>
        <taxon>Agaricomycetidae</taxon>
        <taxon>Agaricales</taxon>
        <taxon>Tricholomatineae</taxon>
        <taxon>Lyophyllaceae</taxon>
        <taxon>Lyophyllum</taxon>
    </lineage>
</organism>
<proteinExistence type="predicted"/>
<dbReference type="Proteomes" id="UP001063166">
    <property type="component" value="Unassembled WGS sequence"/>
</dbReference>